<sequence>MKMYSFNKNKKILLQILSDSNFHSGESLGNKIGITRAAVSKSIQGLQQLGFNIFAIKGKGYKLGAKLSLLDPNYFNVISSGRYFEILNVIDSTNNYIMENADKFKNKGDFCVAEFQSSGRGRRGNLWYSPFASGINLSVFWKFDRFVENYNRVSLVVGISVAQVIKSLGIDIKLKWPNDLFVSGKKLGGILVDAKGVFDDEIKLIIGIGINVTTTSNAYHLKQNNISQPWTDLMSHLSDGFVNRNELIKDLVNALEKNFKSFEKDEFKLSENWLKFDYLLDTVVNFKHKNKIHMGIFKGVNDYGKVIIQHSEGIKIYDEIIILK</sequence>
<dbReference type="GO" id="GO:0003677">
    <property type="term" value="F:DNA binding"/>
    <property type="evidence" value="ECO:0007669"/>
    <property type="project" value="UniProtKB-UniRule"/>
</dbReference>
<dbReference type="CDD" id="cd16442">
    <property type="entry name" value="BPL"/>
    <property type="match status" value="1"/>
</dbReference>
<feature type="binding site" evidence="2">
    <location>
        <position position="116"/>
    </location>
    <ligand>
        <name>biotin</name>
        <dbReference type="ChEBI" id="CHEBI:57586"/>
    </ligand>
</feature>
<evidence type="ECO:0000256" key="1">
    <source>
        <dbReference type="ARBA" id="ARBA00022598"/>
    </source>
</evidence>
<feature type="domain" description="BPL/LPL catalytic" evidence="3">
    <location>
        <begin position="69"/>
        <end position="263"/>
    </location>
</feature>
<dbReference type="EC" id="6.3.4.15" evidence="2"/>
<keyword evidence="2" id="KW-0067">ATP-binding</keyword>
<dbReference type="PANTHER" id="PTHR12835:SF5">
    <property type="entry name" value="BIOTIN--PROTEIN LIGASE"/>
    <property type="match status" value="1"/>
</dbReference>
<keyword evidence="2" id="KW-0092">Biotin</keyword>
<dbReference type="SUPFAM" id="SSF55681">
    <property type="entry name" value="Class II aaRS and biotin synthetases"/>
    <property type="match status" value="1"/>
</dbReference>
<dbReference type="NCBIfam" id="NF008847">
    <property type="entry name" value="PRK11886.1-2"/>
    <property type="match status" value="1"/>
</dbReference>
<dbReference type="KEGG" id="pmai:CF386_03870"/>
<dbReference type="PANTHER" id="PTHR12835">
    <property type="entry name" value="BIOTIN PROTEIN LIGASE"/>
    <property type="match status" value="1"/>
</dbReference>
<keyword evidence="2" id="KW-0804">Transcription</keyword>
<accession>A0A220VCV9</accession>
<dbReference type="Pfam" id="PF03099">
    <property type="entry name" value="BPL_LplA_LipB"/>
    <property type="match status" value="1"/>
</dbReference>
<dbReference type="GO" id="GO:0004077">
    <property type="term" value="F:biotin--[biotin carboxyl-carrier protein] ligase activity"/>
    <property type="evidence" value="ECO:0007669"/>
    <property type="project" value="UniProtKB-UniRule"/>
</dbReference>
<feature type="DNA-binding region" description="H-T-H motif" evidence="2">
    <location>
        <begin position="25"/>
        <end position="44"/>
    </location>
</feature>
<dbReference type="Gene3D" id="1.10.10.10">
    <property type="entry name" value="Winged helix-like DNA-binding domain superfamily/Winged helix DNA-binding domain"/>
    <property type="match status" value="1"/>
</dbReference>
<feature type="binding site" evidence="2">
    <location>
        <position position="186"/>
    </location>
    <ligand>
        <name>biotin</name>
        <dbReference type="ChEBI" id="CHEBI:57586"/>
    </ligand>
</feature>
<dbReference type="InterPro" id="IPR030855">
    <property type="entry name" value="Bifunct_BirA"/>
</dbReference>
<name>A0A220VCV9_9GAMM</name>
<dbReference type="InterPro" id="IPR013196">
    <property type="entry name" value="HTH_11"/>
</dbReference>
<dbReference type="EMBL" id="CP022355">
    <property type="protein sequence ID" value="ASK78224.1"/>
    <property type="molecule type" value="Genomic_DNA"/>
</dbReference>
<evidence type="ECO:0000256" key="2">
    <source>
        <dbReference type="HAMAP-Rule" id="MF_00978"/>
    </source>
</evidence>
<protein>
    <recommendedName>
        <fullName evidence="2">Bifunctional ligase/repressor BirA</fullName>
    </recommendedName>
    <alternativeName>
        <fullName evidence="2">Biotin operon repressor</fullName>
    </alternativeName>
    <alternativeName>
        <fullName evidence="2">Biotin--[acetyl-CoA-carboxylase] ligase</fullName>
        <ecNumber evidence="2">6.3.4.15</ecNumber>
    </alternativeName>
    <alternativeName>
        <fullName evidence="2">Biotin--protein ligase</fullName>
    </alternativeName>
    <alternativeName>
        <fullName evidence="2">Biotin-[acetyl-CoA carboxylase] synthetase</fullName>
    </alternativeName>
</protein>
<keyword evidence="2" id="KW-0678">Repressor</keyword>
<keyword evidence="2" id="KW-0238">DNA-binding</keyword>
<reference evidence="4 5" key="1">
    <citation type="journal article" date="2016" name="Int. J. Syst. Evol. Microbiol.">
        <title>Paraphotobacterium marinum gen. nov., sp. nov., a member of the family Vibrionaceae, isolated from surface seawater.</title>
        <authorList>
            <person name="Huang Z."/>
            <person name="Dong C."/>
            <person name="Shao Z."/>
        </authorList>
    </citation>
    <scope>NUCLEOTIDE SEQUENCE [LARGE SCALE GENOMIC DNA]</scope>
    <source>
        <strain evidence="4 5">NSCS20N07D</strain>
    </source>
</reference>
<dbReference type="GO" id="GO:0005737">
    <property type="term" value="C:cytoplasm"/>
    <property type="evidence" value="ECO:0007669"/>
    <property type="project" value="TreeGrafter"/>
</dbReference>
<dbReference type="SUPFAM" id="SSF46785">
    <property type="entry name" value="Winged helix' DNA-binding domain"/>
    <property type="match status" value="1"/>
</dbReference>
<keyword evidence="2" id="KW-0547">Nucleotide-binding</keyword>
<dbReference type="InterPro" id="IPR036388">
    <property type="entry name" value="WH-like_DNA-bd_sf"/>
</dbReference>
<keyword evidence="2" id="KW-0805">Transcription regulation</keyword>
<dbReference type="AlphaFoldDB" id="A0A220VCV9"/>
<evidence type="ECO:0000313" key="4">
    <source>
        <dbReference type="EMBL" id="ASK78224.1"/>
    </source>
</evidence>
<keyword evidence="5" id="KW-1185">Reference proteome</keyword>
<organism evidence="4 5">
    <name type="scientific">Paraphotobacterium marinum</name>
    <dbReference type="NCBI Taxonomy" id="1755811"/>
    <lineage>
        <taxon>Bacteria</taxon>
        <taxon>Pseudomonadati</taxon>
        <taxon>Pseudomonadota</taxon>
        <taxon>Gammaproteobacteria</taxon>
        <taxon>Vibrionales</taxon>
        <taxon>Vibrionaceae</taxon>
        <taxon>Paraphotobacterium</taxon>
    </lineage>
</organism>
<dbReference type="Pfam" id="PF08279">
    <property type="entry name" value="HTH_11"/>
    <property type="match status" value="1"/>
</dbReference>
<dbReference type="InterPro" id="IPR036390">
    <property type="entry name" value="WH_DNA-bd_sf"/>
</dbReference>
<dbReference type="GO" id="GO:0006355">
    <property type="term" value="P:regulation of DNA-templated transcription"/>
    <property type="evidence" value="ECO:0007669"/>
    <property type="project" value="UniProtKB-UniRule"/>
</dbReference>
<dbReference type="Proteomes" id="UP000242175">
    <property type="component" value="Chromosome large"/>
</dbReference>
<evidence type="ECO:0000259" key="3">
    <source>
        <dbReference type="PROSITE" id="PS51733"/>
    </source>
</evidence>
<dbReference type="InterPro" id="IPR045864">
    <property type="entry name" value="aa-tRNA-synth_II/BPL/LPL"/>
</dbReference>
<dbReference type="Gene3D" id="3.30.930.10">
    <property type="entry name" value="Bira Bifunctional Protein, Domain 2"/>
    <property type="match status" value="1"/>
</dbReference>
<dbReference type="GO" id="GO:0005524">
    <property type="term" value="F:ATP binding"/>
    <property type="evidence" value="ECO:0007669"/>
    <property type="project" value="UniProtKB-UniRule"/>
</dbReference>
<comment type="function">
    <text evidence="2">Acts both as a biotin--[acetyl-CoA-carboxylase] ligase and a biotin-operon repressor. In the presence of ATP, BirA activates biotin to form the BirA-biotinyl-5'-adenylate (BirA-bio-5'-AMP or holoBirA) complex. HoloBirA can either transfer the biotinyl moiety to the biotin carboxyl carrier protein (BCCP) subunit of acetyl-CoA carboxylase, or bind to the biotin operator site and inhibit transcription of the operon.</text>
</comment>
<dbReference type="HAMAP" id="MF_00978">
    <property type="entry name" value="Bifunct_BirA"/>
    <property type="match status" value="1"/>
</dbReference>
<evidence type="ECO:0000313" key="5">
    <source>
        <dbReference type="Proteomes" id="UP000242175"/>
    </source>
</evidence>
<feature type="binding site" evidence="2">
    <location>
        <begin position="92"/>
        <end position="94"/>
    </location>
    <ligand>
        <name>biotin</name>
        <dbReference type="ChEBI" id="CHEBI:57586"/>
    </ligand>
</feature>
<keyword evidence="1 2" id="KW-0436">Ligase</keyword>
<dbReference type="NCBIfam" id="TIGR00121">
    <property type="entry name" value="birA_ligase"/>
    <property type="match status" value="1"/>
</dbReference>
<dbReference type="PROSITE" id="PS51733">
    <property type="entry name" value="BPL_LPL_CATALYTIC"/>
    <property type="match status" value="1"/>
</dbReference>
<dbReference type="InterPro" id="IPR004408">
    <property type="entry name" value="Biotin_CoA_COase_ligase"/>
</dbReference>
<comment type="catalytic activity">
    <reaction evidence="2">
        <text>biotin + L-lysyl-[protein] + ATP = N(6)-biotinyl-L-lysyl-[protein] + AMP + diphosphate + H(+)</text>
        <dbReference type="Rhea" id="RHEA:11756"/>
        <dbReference type="Rhea" id="RHEA-COMP:9752"/>
        <dbReference type="Rhea" id="RHEA-COMP:10505"/>
        <dbReference type="ChEBI" id="CHEBI:15378"/>
        <dbReference type="ChEBI" id="CHEBI:29969"/>
        <dbReference type="ChEBI" id="CHEBI:30616"/>
        <dbReference type="ChEBI" id="CHEBI:33019"/>
        <dbReference type="ChEBI" id="CHEBI:57586"/>
        <dbReference type="ChEBI" id="CHEBI:83144"/>
        <dbReference type="ChEBI" id="CHEBI:456215"/>
        <dbReference type="EC" id="6.3.4.15"/>
    </reaction>
</comment>
<gene>
    <name evidence="2" type="primary">birA</name>
    <name evidence="4" type="ORF">CF386_03870</name>
</gene>
<proteinExistence type="inferred from homology"/>
<dbReference type="InterPro" id="IPR004143">
    <property type="entry name" value="BPL_LPL_catalytic"/>
</dbReference>
<comment type="similarity">
    <text evidence="2">Belongs to the biotin--protein ligase family.</text>
</comment>
<feature type="binding site" evidence="2">
    <location>
        <begin position="120"/>
        <end position="122"/>
    </location>
    <ligand>
        <name>biotin</name>
        <dbReference type="ChEBI" id="CHEBI:57586"/>
    </ligand>
</feature>